<dbReference type="SMART" id="SM01329">
    <property type="entry name" value="Iso_dh"/>
    <property type="match status" value="1"/>
</dbReference>
<dbReference type="PROSITE" id="PS00470">
    <property type="entry name" value="IDH_IMDH"/>
    <property type="match status" value="1"/>
</dbReference>
<comment type="cofactor">
    <cofactor evidence="1">
        <name>Mn(2+)</name>
        <dbReference type="ChEBI" id="CHEBI:29035"/>
    </cofactor>
</comment>
<evidence type="ECO:0000256" key="4">
    <source>
        <dbReference type="ARBA" id="ARBA00022723"/>
    </source>
</evidence>
<evidence type="ECO:0000259" key="9">
    <source>
        <dbReference type="SMART" id="SM01329"/>
    </source>
</evidence>
<reference evidence="10 11" key="1">
    <citation type="journal article" date="2015" name="Biotechnol. Bioeng.">
        <title>Genome sequence and phenotypic characterization of Caulobacter segnis.</title>
        <authorList>
            <person name="Patel S."/>
            <person name="Fletcher B."/>
            <person name="Scott D.C."/>
            <person name="Ely B."/>
        </authorList>
    </citation>
    <scope>NUCLEOTIDE SEQUENCE [LARGE SCALE GENOMIC DNA]</scope>
    <source>
        <strain evidence="10 11">ERI-2</strain>
    </source>
</reference>
<dbReference type="Proteomes" id="UP000077407">
    <property type="component" value="Unassembled WGS sequence"/>
</dbReference>
<proteinExistence type="inferred from homology"/>
<dbReference type="InterPro" id="IPR004434">
    <property type="entry name" value="Isocitrate_DH_NAD"/>
</dbReference>
<keyword evidence="7 10" id="KW-0560">Oxidoreductase</keyword>
<name>A0A168P3F2_9CLOT</name>
<dbReference type="InterPro" id="IPR019818">
    <property type="entry name" value="IsoCit/isopropylmalate_DH_CS"/>
</dbReference>
<evidence type="ECO:0000256" key="3">
    <source>
        <dbReference type="ARBA" id="ARBA00007769"/>
    </source>
</evidence>
<dbReference type="InterPro" id="IPR024084">
    <property type="entry name" value="IsoPropMal-DH-like_dom"/>
</dbReference>
<dbReference type="SUPFAM" id="SSF53659">
    <property type="entry name" value="Isocitrate/Isopropylmalate dehydrogenase-like"/>
    <property type="match status" value="1"/>
</dbReference>
<dbReference type="OrthoDB" id="9806254at2"/>
<dbReference type="GO" id="GO:0000287">
    <property type="term" value="F:magnesium ion binding"/>
    <property type="evidence" value="ECO:0007669"/>
    <property type="project" value="InterPro"/>
</dbReference>
<dbReference type="GO" id="GO:0006102">
    <property type="term" value="P:isocitrate metabolic process"/>
    <property type="evidence" value="ECO:0007669"/>
    <property type="project" value="TreeGrafter"/>
</dbReference>
<evidence type="ECO:0000313" key="10">
    <source>
        <dbReference type="EMBL" id="OAA87259.1"/>
    </source>
</evidence>
<keyword evidence="6" id="KW-0809">Transit peptide</keyword>
<keyword evidence="4" id="KW-0479">Metal-binding</keyword>
<dbReference type="GO" id="GO:0006099">
    <property type="term" value="P:tricarboxylic acid cycle"/>
    <property type="evidence" value="ECO:0007669"/>
    <property type="project" value="InterPro"/>
</dbReference>
<dbReference type="RefSeq" id="WP_063555480.1">
    <property type="nucleotide sequence ID" value="NZ_LITT01000022.1"/>
</dbReference>
<evidence type="ECO:0000256" key="2">
    <source>
        <dbReference type="ARBA" id="ARBA00001946"/>
    </source>
</evidence>
<evidence type="ECO:0000256" key="5">
    <source>
        <dbReference type="ARBA" id="ARBA00022842"/>
    </source>
</evidence>
<sequence>MTHKVTLIKGDGIGPEICEAVKKVIDKSGADIDWEIFEAGASVLDKYGTPIPDNIIESIKKNKVALKAPVTTPVGKGFKSVNVTLRKNLNLYANIRPIKTYTGVKCRYENVDLVIFRENTEDLYAGIEHMINDEIAESVKIISKKASERIVEAAFQYAIKNGRKKVTAVHKANIMKLSDGLFLRTAEKVAEKYKGIEFESVIVDAMSMKLVLNPEDYDVLVMPNLYGDILSDMASGLIGGLGLVPGANIGEDAAVFEAAHGSAPDIAGQNKANPTAIILSGVMMLNYLGETEAANKIETAVEAVLREGKYLTGDLGGNTTTSGFTEAIIEKIENCN</sequence>
<comment type="similarity">
    <text evidence="3">Belongs to the isocitrate and isopropylmalate dehydrogenases family.</text>
</comment>
<evidence type="ECO:0000256" key="6">
    <source>
        <dbReference type="ARBA" id="ARBA00022946"/>
    </source>
</evidence>
<dbReference type="FunFam" id="3.40.718.10:FF:000014">
    <property type="entry name" value="Isocitrate dehydrogenase (NAD(+))"/>
    <property type="match status" value="1"/>
</dbReference>
<gene>
    <name evidence="10" type="primary">icd</name>
    <name evidence="10" type="ORF">WY13_02010</name>
</gene>
<keyword evidence="5" id="KW-0460">Magnesium</keyword>
<dbReference type="EMBL" id="LITT01000022">
    <property type="protein sequence ID" value="OAA87259.1"/>
    <property type="molecule type" value="Genomic_DNA"/>
</dbReference>
<dbReference type="Pfam" id="PF00180">
    <property type="entry name" value="Iso_dh"/>
    <property type="match status" value="1"/>
</dbReference>
<comment type="caution">
    <text evidence="10">The sequence shown here is derived from an EMBL/GenBank/DDBJ whole genome shotgun (WGS) entry which is preliminary data.</text>
</comment>
<dbReference type="AlphaFoldDB" id="A0A168P3F2"/>
<comment type="cofactor">
    <cofactor evidence="2">
        <name>Mg(2+)</name>
        <dbReference type="ChEBI" id="CHEBI:18420"/>
    </cofactor>
</comment>
<dbReference type="PATRIC" id="fig|1538.10.peg.2459"/>
<dbReference type="PANTHER" id="PTHR11835">
    <property type="entry name" value="DECARBOXYLATING DEHYDROGENASES-ISOCITRATE, ISOPROPYLMALATE, TARTRATE"/>
    <property type="match status" value="1"/>
</dbReference>
<dbReference type="EC" id="1.1.1.42" evidence="10"/>
<evidence type="ECO:0000256" key="7">
    <source>
        <dbReference type="ARBA" id="ARBA00023002"/>
    </source>
</evidence>
<protein>
    <submittedName>
        <fullName evidence="10">Isocitrate dehydrogenase [NADP]</fullName>
        <ecNumber evidence="10">1.1.1.42</ecNumber>
    </submittedName>
</protein>
<organism evidence="10 11">
    <name type="scientific">Clostridium ljungdahlii</name>
    <dbReference type="NCBI Taxonomy" id="1538"/>
    <lineage>
        <taxon>Bacteria</taxon>
        <taxon>Bacillati</taxon>
        <taxon>Bacillota</taxon>
        <taxon>Clostridia</taxon>
        <taxon>Eubacteriales</taxon>
        <taxon>Clostridiaceae</taxon>
        <taxon>Clostridium</taxon>
    </lineage>
</organism>
<dbReference type="GO" id="GO:0004450">
    <property type="term" value="F:isocitrate dehydrogenase (NADP+) activity"/>
    <property type="evidence" value="ECO:0007669"/>
    <property type="project" value="UniProtKB-EC"/>
</dbReference>
<dbReference type="GO" id="GO:0004449">
    <property type="term" value="F:isocitrate dehydrogenase (NAD+) activity"/>
    <property type="evidence" value="ECO:0007669"/>
    <property type="project" value="TreeGrafter"/>
</dbReference>
<feature type="domain" description="Isopropylmalate dehydrogenase-like" evidence="9">
    <location>
        <begin position="4"/>
        <end position="328"/>
    </location>
</feature>
<keyword evidence="8" id="KW-0520">NAD</keyword>
<accession>A0A168P3F2</accession>
<dbReference type="NCBIfam" id="TIGR00175">
    <property type="entry name" value="mito_nad_idh"/>
    <property type="match status" value="1"/>
</dbReference>
<evidence type="ECO:0000256" key="1">
    <source>
        <dbReference type="ARBA" id="ARBA00001936"/>
    </source>
</evidence>
<evidence type="ECO:0000313" key="11">
    <source>
        <dbReference type="Proteomes" id="UP000077407"/>
    </source>
</evidence>
<evidence type="ECO:0000256" key="8">
    <source>
        <dbReference type="ARBA" id="ARBA00023027"/>
    </source>
</evidence>
<dbReference type="GO" id="GO:0051287">
    <property type="term" value="F:NAD binding"/>
    <property type="evidence" value="ECO:0007669"/>
    <property type="project" value="InterPro"/>
</dbReference>
<dbReference type="PANTHER" id="PTHR11835:SF34">
    <property type="entry name" value="ISOCITRATE DEHYDROGENASE [NAD] SUBUNIT ALPHA, MITOCHONDRIAL"/>
    <property type="match status" value="1"/>
</dbReference>
<dbReference type="Gene3D" id="3.40.718.10">
    <property type="entry name" value="Isopropylmalate Dehydrogenase"/>
    <property type="match status" value="1"/>
</dbReference>